<dbReference type="InterPro" id="IPR053708">
    <property type="entry name" value="Ribosomal_LSU_eL42"/>
</dbReference>
<protein>
    <submittedName>
        <fullName evidence="2">60S ribosomal protein L36a</fullName>
    </submittedName>
</protein>
<name>A0AAP0BUC7_9ASPA</name>
<feature type="region of interest" description="Disordered" evidence="1">
    <location>
        <begin position="66"/>
        <end position="96"/>
    </location>
</feature>
<sequence length="161" mass="18794">MFLSENLSKSTGVEICKIKNRSGWEIGSFREERESMELKNSIDTCERPEDQEDLLQDKVCKKHTWHKVTHTRRARTVSPPKESSRKQSGYGRQTKPIFHKKAKNLYQSPRRAYHSVTWGASWNPLSKFNQDRSPIHSTPLHGMHLSHLLLQSDLPSRMIDR</sequence>
<accession>A0AAP0BUC7</accession>
<evidence type="ECO:0000313" key="3">
    <source>
        <dbReference type="Proteomes" id="UP001418222"/>
    </source>
</evidence>
<evidence type="ECO:0000313" key="2">
    <source>
        <dbReference type="EMBL" id="KAK8951196.1"/>
    </source>
</evidence>
<dbReference type="Proteomes" id="UP001418222">
    <property type="component" value="Unassembled WGS sequence"/>
</dbReference>
<proteinExistence type="predicted"/>
<reference evidence="2 3" key="1">
    <citation type="journal article" date="2022" name="Nat. Plants">
        <title>Genomes of leafy and leafless Platanthera orchids illuminate the evolution of mycoheterotrophy.</title>
        <authorList>
            <person name="Li M.H."/>
            <person name="Liu K.W."/>
            <person name="Li Z."/>
            <person name="Lu H.C."/>
            <person name="Ye Q.L."/>
            <person name="Zhang D."/>
            <person name="Wang J.Y."/>
            <person name="Li Y.F."/>
            <person name="Zhong Z.M."/>
            <person name="Liu X."/>
            <person name="Yu X."/>
            <person name="Liu D.K."/>
            <person name="Tu X.D."/>
            <person name="Liu B."/>
            <person name="Hao Y."/>
            <person name="Liao X.Y."/>
            <person name="Jiang Y.T."/>
            <person name="Sun W.H."/>
            <person name="Chen J."/>
            <person name="Chen Y.Q."/>
            <person name="Ai Y."/>
            <person name="Zhai J.W."/>
            <person name="Wu S.S."/>
            <person name="Zhou Z."/>
            <person name="Hsiao Y.Y."/>
            <person name="Wu W.L."/>
            <person name="Chen Y.Y."/>
            <person name="Lin Y.F."/>
            <person name="Hsu J.L."/>
            <person name="Li C.Y."/>
            <person name="Wang Z.W."/>
            <person name="Zhao X."/>
            <person name="Zhong W.Y."/>
            <person name="Ma X.K."/>
            <person name="Ma L."/>
            <person name="Huang J."/>
            <person name="Chen G.Z."/>
            <person name="Huang M.Z."/>
            <person name="Huang L."/>
            <person name="Peng D.H."/>
            <person name="Luo Y.B."/>
            <person name="Zou S.Q."/>
            <person name="Chen S.P."/>
            <person name="Lan S."/>
            <person name="Tsai W.C."/>
            <person name="Van de Peer Y."/>
            <person name="Liu Z.J."/>
        </authorList>
    </citation>
    <scope>NUCLEOTIDE SEQUENCE [LARGE SCALE GENOMIC DNA]</scope>
    <source>
        <strain evidence="2">Lor287</strain>
    </source>
</reference>
<dbReference type="GO" id="GO:0006412">
    <property type="term" value="P:translation"/>
    <property type="evidence" value="ECO:0007669"/>
    <property type="project" value="InterPro"/>
</dbReference>
<dbReference type="GO" id="GO:0005840">
    <property type="term" value="C:ribosome"/>
    <property type="evidence" value="ECO:0007669"/>
    <property type="project" value="UniProtKB-KW"/>
</dbReference>
<comment type="caution">
    <text evidence="2">The sequence shown here is derived from an EMBL/GenBank/DDBJ whole genome shotgun (WGS) entry which is preliminary data.</text>
</comment>
<evidence type="ECO:0000256" key="1">
    <source>
        <dbReference type="SAM" id="MobiDB-lite"/>
    </source>
</evidence>
<dbReference type="EMBL" id="JBBWWQ010000003">
    <property type="protein sequence ID" value="KAK8951196.1"/>
    <property type="molecule type" value="Genomic_DNA"/>
</dbReference>
<keyword evidence="2" id="KW-0687">Ribonucleoprotein</keyword>
<dbReference type="SUPFAM" id="SSF57829">
    <property type="entry name" value="Zn-binding ribosomal proteins"/>
    <property type="match status" value="1"/>
</dbReference>
<keyword evidence="2" id="KW-0689">Ribosomal protein</keyword>
<organism evidence="2 3">
    <name type="scientific">Platanthera zijinensis</name>
    <dbReference type="NCBI Taxonomy" id="2320716"/>
    <lineage>
        <taxon>Eukaryota</taxon>
        <taxon>Viridiplantae</taxon>
        <taxon>Streptophyta</taxon>
        <taxon>Embryophyta</taxon>
        <taxon>Tracheophyta</taxon>
        <taxon>Spermatophyta</taxon>
        <taxon>Magnoliopsida</taxon>
        <taxon>Liliopsida</taxon>
        <taxon>Asparagales</taxon>
        <taxon>Orchidaceae</taxon>
        <taxon>Orchidoideae</taxon>
        <taxon>Orchideae</taxon>
        <taxon>Orchidinae</taxon>
        <taxon>Platanthera</taxon>
    </lineage>
</organism>
<keyword evidence="3" id="KW-1185">Reference proteome</keyword>
<feature type="compositionally biased region" description="Basic residues" evidence="1">
    <location>
        <begin position="66"/>
        <end position="75"/>
    </location>
</feature>
<dbReference type="Gene3D" id="3.10.450.80">
    <property type="match status" value="1"/>
</dbReference>
<dbReference type="AlphaFoldDB" id="A0AAP0BUC7"/>
<dbReference type="InterPro" id="IPR011332">
    <property type="entry name" value="Ribosomal_zn-bd"/>
</dbReference>
<gene>
    <name evidence="2" type="primary">RPL36AA</name>
    <name evidence="2" type="ORF">KSP39_PZI004138</name>
</gene>